<evidence type="ECO:0000313" key="3">
    <source>
        <dbReference type="Proteomes" id="UP000185783"/>
    </source>
</evidence>
<sequence>MNERTKNRLLYALKARGPQTSADLAAHLDVTTVAVRQHLDGLLDEGLVRFEDVRGTVGRPKRVWSLSEHGNSRFPDNHSGLLLDMLDGVRALYGEDGMNQLINRREAAIRAQYDSLMSGVHQLEERLKLLADQRSKEGYMAEVEQQPDGSFLLIENHCSICAAARACQGFCRSELQLFRDALGPECSVVREEHIVSGARRCTYRVRALKRASASGEA</sequence>
<dbReference type="Pfam" id="PF01022">
    <property type="entry name" value="HTH_5"/>
    <property type="match status" value="1"/>
</dbReference>
<dbReference type="InterPro" id="IPR036390">
    <property type="entry name" value="WH_DNA-bd_sf"/>
</dbReference>
<dbReference type="GO" id="GO:0003700">
    <property type="term" value="F:DNA-binding transcription factor activity"/>
    <property type="evidence" value="ECO:0007669"/>
    <property type="project" value="InterPro"/>
</dbReference>
<proteinExistence type="predicted"/>
<dbReference type="EMBL" id="LVVZ01000005">
    <property type="protein sequence ID" value="OKL45426.1"/>
    <property type="molecule type" value="Genomic_DNA"/>
</dbReference>
<organism evidence="2 3">
    <name type="scientific">Pseudovibrio exalbescens</name>
    <dbReference type="NCBI Taxonomy" id="197461"/>
    <lineage>
        <taxon>Bacteria</taxon>
        <taxon>Pseudomonadati</taxon>
        <taxon>Pseudomonadota</taxon>
        <taxon>Alphaproteobacteria</taxon>
        <taxon>Hyphomicrobiales</taxon>
        <taxon>Stappiaceae</taxon>
        <taxon>Pseudovibrio</taxon>
    </lineage>
</organism>
<protein>
    <submittedName>
        <fullName evidence="2">Transcriptional regulator</fullName>
    </submittedName>
</protein>
<dbReference type="RefSeq" id="WP_028480074.1">
    <property type="nucleotide sequence ID" value="NZ_LVVZ01000005.1"/>
</dbReference>
<dbReference type="InterPro" id="IPR001845">
    <property type="entry name" value="HTH_ArsR_DNA-bd_dom"/>
</dbReference>
<dbReference type="InterPro" id="IPR036388">
    <property type="entry name" value="WH-like_DNA-bd_sf"/>
</dbReference>
<dbReference type="Proteomes" id="UP000185783">
    <property type="component" value="Unassembled WGS sequence"/>
</dbReference>
<dbReference type="STRING" id="197461.A3843_03650"/>
<dbReference type="AlphaFoldDB" id="A0A1U7JKZ9"/>
<gene>
    <name evidence="2" type="ORF">A3843_03650</name>
</gene>
<evidence type="ECO:0000313" key="2">
    <source>
        <dbReference type="EMBL" id="OKL45426.1"/>
    </source>
</evidence>
<reference evidence="2 3" key="1">
    <citation type="submission" date="2016-03" db="EMBL/GenBank/DDBJ databases">
        <title>Genome sequence of Nesiotobacter sp. nov., a moderately halophilic alphaproteobacterium isolated from the Yellow Sea, China.</title>
        <authorList>
            <person name="Zhang G."/>
            <person name="Zhang R."/>
        </authorList>
    </citation>
    <scope>NUCLEOTIDE SEQUENCE [LARGE SCALE GENOMIC DNA]</scope>
    <source>
        <strain evidence="2 3">WB1-6</strain>
    </source>
</reference>
<comment type="caution">
    <text evidence="2">The sequence shown here is derived from an EMBL/GenBank/DDBJ whole genome shotgun (WGS) entry which is preliminary data.</text>
</comment>
<dbReference type="SUPFAM" id="SSF46785">
    <property type="entry name" value="Winged helix' DNA-binding domain"/>
    <property type="match status" value="1"/>
</dbReference>
<dbReference type="Gene3D" id="1.10.10.10">
    <property type="entry name" value="Winged helix-like DNA-binding domain superfamily/Winged helix DNA-binding domain"/>
    <property type="match status" value="1"/>
</dbReference>
<name>A0A1U7JKZ9_9HYPH</name>
<feature type="domain" description="HTH arsR-type" evidence="1">
    <location>
        <begin position="5"/>
        <end position="49"/>
    </location>
</feature>
<evidence type="ECO:0000259" key="1">
    <source>
        <dbReference type="Pfam" id="PF01022"/>
    </source>
</evidence>
<keyword evidence="3" id="KW-1185">Reference proteome</keyword>
<accession>A0A1U7JKZ9</accession>